<dbReference type="OrthoDB" id="9795555at2"/>
<proteinExistence type="inferred from homology"/>
<comment type="caution">
    <text evidence="4">The sequence shown here is derived from an EMBL/GenBank/DDBJ whole genome shotgun (WGS) entry which is preliminary data.</text>
</comment>
<evidence type="ECO:0000313" key="5">
    <source>
        <dbReference type="Proteomes" id="UP000295468"/>
    </source>
</evidence>
<dbReference type="Gene3D" id="3.40.50.1820">
    <property type="entry name" value="alpha/beta hydrolase"/>
    <property type="match status" value="1"/>
</dbReference>
<dbReference type="SUPFAM" id="SSF53474">
    <property type="entry name" value="alpha/beta-Hydrolases"/>
    <property type="match status" value="1"/>
</dbReference>
<dbReference type="PANTHER" id="PTHR10655:SF17">
    <property type="entry name" value="LYSOPHOSPHOLIPASE-LIKE PROTEIN 1"/>
    <property type="match status" value="1"/>
</dbReference>
<keyword evidence="5" id="KW-1185">Reference proteome</keyword>
<dbReference type="InterPro" id="IPR029058">
    <property type="entry name" value="AB_hydrolase_fold"/>
</dbReference>
<dbReference type="AlphaFoldDB" id="A0A4R6TKX7"/>
<evidence type="ECO:0000256" key="2">
    <source>
        <dbReference type="ARBA" id="ARBA00022801"/>
    </source>
</evidence>
<reference evidence="4 5" key="1">
    <citation type="submission" date="2019-03" db="EMBL/GenBank/DDBJ databases">
        <title>Genomic Encyclopedia of Archaeal and Bacterial Type Strains, Phase II (KMG-II): from individual species to whole genera.</title>
        <authorList>
            <person name="Goeker M."/>
        </authorList>
    </citation>
    <scope>NUCLEOTIDE SEQUENCE [LARGE SCALE GENOMIC DNA]</scope>
    <source>
        <strain evidence="4 5">DSM 18435</strain>
    </source>
</reference>
<dbReference type="GO" id="GO:0016787">
    <property type="term" value="F:hydrolase activity"/>
    <property type="evidence" value="ECO:0007669"/>
    <property type="project" value="UniProtKB-KW"/>
</dbReference>
<organism evidence="4 5">
    <name type="scientific">Zeaxanthinibacter enoshimensis</name>
    <dbReference type="NCBI Taxonomy" id="392009"/>
    <lineage>
        <taxon>Bacteria</taxon>
        <taxon>Pseudomonadati</taxon>
        <taxon>Bacteroidota</taxon>
        <taxon>Flavobacteriia</taxon>
        <taxon>Flavobacteriales</taxon>
        <taxon>Flavobacteriaceae</taxon>
        <taxon>Zeaxanthinibacter</taxon>
    </lineage>
</organism>
<comment type="similarity">
    <text evidence="1">Belongs to the AB hydrolase superfamily. AB hydrolase 2 family.</text>
</comment>
<dbReference type="Pfam" id="PF02230">
    <property type="entry name" value="Abhydrolase_2"/>
    <property type="match status" value="1"/>
</dbReference>
<keyword evidence="2" id="KW-0378">Hydrolase</keyword>
<evidence type="ECO:0000259" key="3">
    <source>
        <dbReference type="Pfam" id="PF02230"/>
    </source>
</evidence>
<protein>
    <submittedName>
        <fullName evidence="4">Phospholipase/carboxylesterase</fullName>
    </submittedName>
</protein>
<feature type="domain" description="Phospholipase/carboxylesterase/thioesterase" evidence="3">
    <location>
        <begin position="21"/>
        <end position="218"/>
    </location>
</feature>
<sequence>MTTAQLSLEHLIRPSDITEGKAPVLFLFHGYGSNEEDLFSFAEELPSFYCVIAARAPYTLQPFGYAWYAINFEASKGKWSDHEQAKASRELIVRFMDEACETYHLDEKNVNLLGFSQGAVLSYAVALSYPEKVRNVVALSGYIDESVLAEGYDQKDHSHLRLYVSHGQMDMVIPPEWAQKSSELLEEMGIDHTYEEFPVGHGVSPANFRSFSQWLSDHSGV</sequence>
<name>A0A4R6TKX7_9FLAO</name>
<dbReference type="InterPro" id="IPR050565">
    <property type="entry name" value="LYPA1-2/EST-like"/>
</dbReference>
<evidence type="ECO:0000256" key="1">
    <source>
        <dbReference type="ARBA" id="ARBA00006499"/>
    </source>
</evidence>
<dbReference type="RefSeq" id="WP_133644333.1">
    <property type="nucleotide sequence ID" value="NZ_SNYI01000002.1"/>
</dbReference>
<dbReference type="PANTHER" id="PTHR10655">
    <property type="entry name" value="LYSOPHOSPHOLIPASE-RELATED"/>
    <property type="match status" value="1"/>
</dbReference>
<dbReference type="InterPro" id="IPR003140">
    <property type="entry name" value="PLipase/COase/thioEstase"/>
</dbReference>
<gene>
    <name evidence="4" type="ORF">CLV82_2224</name>
</gene>
<accession>A0A4R6TKX7</accession>
<dbReference type="Proteomes" id="UP000295468">
    <property type="component" value="Unassembled WGS sequence"/>
</dbReference>
<evidence type="ECO:0000313" key="4">
    <source>
        <dbReference type="EMBL" id="TDQ31516.1"/>
    </source>
</evidence>
<dbReference type="EMBL" id="SNYI01000002">
    <property type="protein sequence ID" value="TDQ31516.1"/>
    <property type="molecule type" value="Genomic_DNA"/>
</dbReference>